<dbReference type="AlphaFoldDB" id="A0A6I4TRF8"/>
<feature type="signal peptide" evidence="1">
    <location>
        <begin position="1"/>
        <end position="23"/>
    </location>
</feature>
<dbReference type="OrthoDB" id="6025791at2"/>
<evidence type="ECO:0000313" key="2">
    <source>
        <dbReference type="EMBL" id="MXO97720.1"/>
    </source>
</evidence>
<evidence type="ECO:0000313" key="3">
    <source>
        <dbReference type="Proteomes" id="UP000469430"/>
    </source>
</evidence>
<dbReference type="EMBL" id="WTYJ01000001">
    <property type="protein sequence ID" value="MXO97720.1"/>
    <property type="molecule type" value="Genomic_DNA"/>
</dbReference>
<keyword evidence="3" id="KW-1185">Reference proteome</keyword>
<keyword evidence="1" id="KW-0732">Signal</keyword>
<evidence type="ECO:0000256" key="1">
    <source>
        <dbReference type="SAM" id="SignalP"/>
    </source>
</evidence>
<sequence>MRAMHCLAVAGLAAALAAIPVVAAGQDAPVRTPPDLSRFLSFESQMEPAELDQAVREASAHPLGSMENPIRAEGPPGQRAYLERLRCGDGTAPAFKRQGSGGPSPFGGVIDYYAVQCQEQMIQSLVMDMYHPGYRERRPVPGFTIRPAE</sequence>
<dbReference type="RefSeq" id="WP_161389425.1">
    <property type="nucleotide sequence ID" value="NZ_JBHSCP010000001.1"/>
</dbReference>
<feature type="chain" id="PRO_5026006239" evidence="1">
    <location>
        <begin position="24"/>
        <end position="149"/>
    </location>
</feature>
<accession>A0A6I4TRF8</accession>
<reference evidence="2 3" key="1">
    <citation type="submission" date="2019-12" db="EMBL/GenBank/DDBJ databases">
        <title>Genomic-based taxomic classification of the family Erythrobacteraceae.</title>
        <authorList>
            <person name="Xu L."/>
        </authorList>
    </citation>
    <scope>NUCLEOTIDE SEQUENCE [LARGE SCALE GENOMIC DNA]</scope>
    <source>
        <strain evidence="2 3">S36</strain>
    </source>
</reference>
<dbReference type="Proteomes" id="UP000469430">
    <property type="component" value="Unassembled WGS sequence"/>
</dbReference>
<gene>
    <name evidence="2" type="ORF">GRI97_01795</name>
</gene>
<protein>
    <submittedName>
        <fullName evidence="2">Uncharacterized protein</fullName>
    </submittedName>
</protein>
<name>A0A6I4TRF8_9SPHN</name>
<proteinExistence type="predicted"/>
<comment type="caution">
    <text evidence="2">The sequence shown here is derived from an EMBL/GenBank/DDBJ whole genome shotgun (WGS) entry which is preliminary data.</text>
</comment>
<organism evidence="2 3">
    <name type="scientific">Croceibacterium xixiisoli</name>
    <dbReference type="NCBI Taxonomy" id="1476466"/>
    <lineage>
        <taxon>Bacteria</taxon>
        <taxon>Pseudomonadati</taxon>
        <taxon>Pseudomonadota</taxon>
        <taxon>Alphaproteobacteria</taxon>
        <taxon>Sphingomonadales</taxon>
        <taxon>Erythrobacteraceae</taxon>
        <taxon>Croceibacterium</taxon>
    </lineage>
</organism>